<dbReference type="Pfam" id="PF13439">
    <property type="entry name" value="Glyco_transf_4"/>
    <property type="match status" value="1"/>
</dbReference>
<dbReference type="RefSeq" id="WP_140604651.1">
    <property type="nucleotide sequence ID" value="NZ_SAWY01000036.1"/>
</dbReference>
<dbReference type="Gene3D" id="3.40.50.2000">
    <property type="entry name" value="Glycogen Phosphorylase B"/>
    <property type="match status" value="2"/>
</dbReference>
<dbReference type="SUPFAM" id="SSF53756">
    <property type="entry name" value="UDP-Glycosyltransferase/glycogen phosphorylase"/>
    <property type="match status" value="1"/>
</dbReference>
<reference evidence="2 3" key="1">
    <citation type="submission" date="2019-01" db="EMBL/GenBank/DDBJ databases">
        <title>Litorilituus lipolytica sp. nov., isolated from intertidal sand of the Yellow Sea in China.</title>
        <authorList>
            <person name="Liu A."/>
        </authorList>
    </citation>
    <scope>NUCLEOTIDE SEQUENCE [LARGE SCALE GENOMIC DNA]</scope>
    <source>
        <strain evidence="2 3">RZ04</strain>
    </source>
</reference>
<organism evidence="2 3">
    <name type="scientific">Litorilituus lipolyticus</name>
    <dbReference type="NCBI Taxonomy" id="2491017"/>
    <lineage>
        <taxon>Bacteria</taxon>
        <taxon>Pseudomonadati</taxon>
        <taxon>Pseudomonadota</taxon>
        <taxon>Gammaproteobacteria</taxon>
        <taxon>Alteromonadales</taxon>
        <taxon>Colwelliaceae</taxon>
        <taxon>Litorilituus</taxon>
    </lineage>
</organism>
<dbReference type="Proteomes" id="UP000315303">
    <property type="component" value="Unassembled WGS sequence"/>
</dbReference>
<dbReference type="AlphaFoldDB" id="A0A502KPA6"/>
<sequence length="401" mass="46154">MMNNKVLMVALELPPCRSAGVQRTLRFTEFLAKYGWQPHVITASDNIYDRRDETQTIEPEVAKHIIRAKSIDASESLAIKGRYFQWMTLPDRYWPWYFDAVKKASAVIEKEQPAVIWSTYPVLTAHLIARKLKKKYGIKWVADFRDPLQCRYDNKAQQYAWLKKWLEKRIIESADKVVFTSERAANFYRELYTEQAADKFITIENGFYGDDAIQANHLEPSREKFKLLYSGSLYANGRDPLPLFKSIAELKKRALINNKNFVLTFRPGQKSTFEKVLVALDINDIVEFLPSCSFDEAVAEMKCASATVLIQDDIFKRQIPGKIYDYILARRPILAITPKNSATADLINKISYGFSAQNEQEITTCLQQLIEHDIACNEDISHYSRESKTAQLANAFDALTE</sequence>
<evidence type="ECO:0000313" key="2">
    <source>
        <dbReference type="EMBL" id="TPH13296.1"/>
    </source>
</evidence>
<proteinExistence type="predicted"/>
<gene>
    <name evidence="2" type="ORF">EPA86_13970</name>
</gene>
<keyword evidence="3" id="KW-1185">Reference proteome</keyword>
<dbReference type="InterPro" id="IPR028098">
    <property type="entry name" value="Glyco_trans_4-like_N"/>
</dbReference>
<feature type="domain" description="Glycosyltransferase subfamily 4-like N-terminal" evidence="1">
    <location>
        <begin position="24"/>
        <end position="206"/>
    </location>
</feature>
<evidence type="ECO:0000313" key="3">
    <source>
        <dbReference type="Proteomes" id="UP000315303"/>
    </source>
</evidence>
<accession>A0A502KPA6</accession>
<dbReference type="EMBL" id="SAWY01000036">
    <property type="protein sequence ID" value="TPH13296.1"/>
    <property type="molecule type" value="Genomic_DNA"/>
</dbReference>
<name>A0A502KPA6_9GAMM</name>
<comment type="caution">
    <text evidence="2">The sequence shown here is derived from an EMBL/GenBank/DDBJ whole genome shotgun (WGS) entry which is preliminary data.</text>
</comment>
<dbReference type="OrthoDB" id="9794575at2"/>
<evidence type="ECO:0000259" key="1">
    <source>
        <dbReference type="Pfam" id="PF13439"/>
    </source>
</evidence>
<protein>
    <recommendedName>
        <fullName evidence="1">Glycosyltransferase subfamily 4-like N-terminal domain-containing protein</fullName>
    </recommendedName>
</protein>
<dbReference type="GO" id="GO:0016757">
    <property type="term" value="F:glycosyltransferase activity"/>
    <property type="evidence" value="ECO:0007669"/>
    <property type="project" value="UniProtKB-ARBA"/>
</dbReference>